<gene>
    <name evidence="1" type="ORF">CCMSSC00406_0009253</name>
</gene>
<sequence length="219" mass="23928">MNAFDTNEQMKLAEGPLAAGTISKFLETIRRLGLCDLPWMVPLEHVDNDCPSDELSQWAVGAERGLTAWASNPLHDNSDAAISIGLIATYTLLVASKLNFSIGRNLCPPSPQAEGCIKLSGTSVQSIARMYDWPVVVEKALRAIVKFKMEPVVPSMPLGPDDTANLYTLFHNSKKQGNASKVVANFVLAALALRYTIEGKEVPDTWEKVQSLKSDELLE</sequence>
<accession>A0ACB7IZL1</accession>
<protein>
    <submittedName>
        <fullName evidence="1">Uncharacterized protein</fullName>
    </submittedName>
</protein>
<name>A0ACB7IZL1_PLECO</name>
<evidence type="ECO:0000313" key="1">
    <source>
        <dbReference type="EMBL" id="KAG9223622.1"/>
    </source>
</evidence>
<keyword evidence="2" id="KW-1185">Reference proteome</keyword>
<dbReference type="Proteomes" id="UP000824881">
    <property type="component" value="Unassembled WGS sequence"/>
</dbReference>
<reference evidence="1 2" key="1">
    <citation type="journal article" date="2021" name="Appl. Environ. Microbiol.">
        <title>Genetic linkage and physical mapping for an oyster mushroom Pleurotus cornucopiae and QTL analysis for the trait cap color.</title>
        <authorList>
            <person name="Zhang Y."/>
            <person name="Gao W."/>
            <person name="Sonnenberg A."/>
            <person name="Chen Q."/>
            <person name="Zhang J."/>
            <person name="Huang C."/>
        </authorList>
    </citation>
    <scope>NUCLEOTIDE SEQUENCE [LARGE SCALE GENOMIC DNA]</scope>
    <source>
        <strain evidence="1">CCMSSC00406</strain>
    </source>
</reference>
<evidence type="ECO:0000313" key="2">
    <source>
        <dbReference type="Proteomes" id="UP000824881"/>
    </source>
</evidence>
<organism evidence="1 2">
    <name type="scientific">Pleurotus cornucopiae</name>
    <name type="common">Cornucopia mushroom</name>
    <dbReference type="NCBI Taxonomy" id="5321"/>
    <lineage>
        <taxon>Eukaryota</taxon>
        <taxon>Fungi</taxon>
        <taxon>Dikarya</taxon>
        <taxon>Basidiomycota</taxon>
        <taxon>Agaricomycotina</taxon>
        <taxon>Agaricomycetes</taxon>
        <taxon>Agaricomycetidae</taxon>
        <taxon>Agaricales</taxon>
        <taxon>Pleurotineae</taxon>
        <taxon>Pleurotaceae</taxon>
        <taxon>Pleurotus</taxon>
    </lineage>
</organism>
<dbReference type="EMBL" id="WQMT02000004">
    <property type="protein sequence ID" value="KAG9223622.1"/>
    <property type="molecule type" value="Genomic_DNA"/>
</dbReference>
<proteinExistence type="predicted"/>
<comment type="caution">
    <text evidence="1">The sequence shown here is derived from an EMBL/GenBank/DDBJ whole genome shotgun (WGS) entry which is preliminary data.</text>
</comment>